<organism evidence="2 3">
    <name type="scientific">Leptosia nina</name>
    <dbReference type="NCBI Taxonomy" id="320188"/>
    <lineage>
        <taxon>Eukaryota</taxon>
        <taxon>Metazoa</taxon>
        <taxon>Ecdysozoa</taxon>
        <taxon>Arthropoda</taxon>
        <taxon>Hexapoda</taxon>
        <taxon>Insecta</taxon>
        <taxon>Pterygota</taxon>
        <taxon>Neoptera</taxon>
        <taxon>Endopterygota</taxon>
        <taxon>Lepidoptera</taxon>
        <taxon>Glossata</taxon>
        <taxon>Ditrysia</taxon>
        <taxon>Papilionoidea</taxon>
        <taxon>Pieridae</taxon>
        <taxon>Pierinae</taxon>
        <taxon>Leptosia</taxon>
    </lineage>
</organism>
<keyword evidence="1" id="KW-0472">Membrane</keyword>
<evidence type="ECO:0000256" key="1">
    <source>
        <dbReference type="SAM" id="Phobius"/>
    </source>
</evidence>
<keyword evidence="3" id="KW-1185">Reference proteome</keyword>
<keyword evidence="1" id="KW-0812">Transmembrane</keyword>
<dbReference type="AlphaFoldDB" id="A0AAV1JCK4"/>
<evidence type="ECO:0000313" key="3">
    <source>
        <dbReference type="Proteomes" id="UP001497472"/>
    </source>
</evidence>
<reference evidence="2 3" key="1">
    <citation type="submission" date="2023-11" db="EMBL/GenBank/DDBJ databases">
        <authorList>
            <person name="Okamura Y."/>
        </authorList>
    </citation>
    <scope>NUCLEOTIDE SEQUENCE [LARGE SCALE GENOMIC DNA]</scope>
</reference>
<name>A0AAV1JCK4_9NEOP</name>
<feature type="transmembrane region" description="Helical" evidence="1">
    <location>
        <begin position="40"/>
        <end position="60"/>
    </location>
</feature>
<sequence length="140" mass="14659">MISEESSNSQSSRYVNYSCVLDLGCSVVSAMLALRGGWSAGGGGYSVCYVLVCVLLYACACDGKQMSETLQRALSAVRGPSPGAKKLLNIPDDGEQSSSALQTSWDACLQVESVGSCHTSRNLLPAASDELLTFVTSCLC</sequence>
<evidence type="ECO:0000313" key="2">
    <source>
        <dbReference type="EMBL" id="CAK1546836.1"/>
    </source>
</evidence>
<protein>
    <submittedName>
        <fullName evidence="2">Uncharacterized protein</fullName>
    </submittedName>
</protein>
<feature type="transmembrane region" description="Helical" evidence="1">
    <location>
        <begin position="14"/>
        <end position="34"/>
    </location>
</feature>
<proteinExistence type="predicted"/>
<keyword evidence="1" id="KW-1133">Transmembrane helix</keyword>
<comment type="caution">
    <text evidence="2">The sequence shown here is derived from an EMBL/GenBank/DDBJ whole genome shotgun (WGS) entry which is preliminary data.</text>
</comment>
<accession>A0AAV1JCK4</accession>
<gene>
    <name evidence="2" type="ORF">LNINA_LOCUS6352</name>
</gene>
<dbReference type="Proteomes" id="UP001497472">
    <property type="component" value="Unassembled WGS sequence"/>
</dbReference>
<dbReference type="EMBL" id="CAVLEF010000008">
    <property type="protein sequence ID" value="CAK1546836.1"/>
    <property type="molecule type" value="Genomic_DNA"/>
</dbReference>